<name>A0A412YFZ9_9BACE</name>
<protein>
    <submittedName>
        <fullName evidence="8">AhpC/TSA family protein</fullName>
    </submittedName>
</protein>
<keyword evidence="4" id="KW-0676">Redox-active center</keyword>
<proteinExistence type="predicted"/>
<evidence type="ECO:0000256" key="4">
    <source>
        <dbReference type="ARBA" id="ARBA00023284"/>
    </source>
</evidence>
<dbReference type="AlphaFoldDB" id="A0A412YFZ9"/>
<dbReference type="Pfam" id="PF00578">
    <property type="entry name" value="AhpC-TSA"/>
    <property type="match status" value="1"/>
</dbReference>
<dbReference type="EMBL" id="QRZF01000003">
    <property type="protein sequence ID" value="RGV56283.1"/>
    <property type="molecule type" value="Genomic_DNA"/>
</dbReference>
<keyword evidence="3" id="KW-1015">Disulfide bond</keyword>
<dbReference type="InterPro" id="IPR050553">
    <property type="entry name" value="Thioredoxin_ResA/DsbE_sf"/>
</dbReference>
<dbReference type="SUPFAM" id="SSF52833">
    <property type="entry name" value="Thioredoxin-like"/>
    <property type="match status" value="1"/>
</dbReference>
<evidence type="ECO:0000256" key="5">
    <source>
        <dbReference type="SAM" id="Coils"/>
    </source>
</evidence>
<keyword evidence="6" id="KW-0732">Signal</keyword>
<feature type="coiled-coil region" evidence="5">
    <location>
        <begin position="309"/>
        <end position="343"/>
    </location>
</feature>
<evidence type="ECO:0000256" key="3">
    <source>
        <dbReference type="ARBA" id="ARBA00023157"/>
    </source>
</evidence>
<comment type="caution">
    <text evidence="8">The sequence shown here is derived from an EMBL/GenBank/DDBJ whole genome shotgun (WGS) entry which is preliminary data.</text>
</comment>
<evidence type="ECO:0000256" key="1">
    <source>
        <dbReference type="ARBA" id="ARBA00004196"/>
    </source>
</evidence>
<dbReference type="PROSITE" id="PS51352">
    <property type="entry name" value="THIOREDOXIN_2"/>
    <property type="match status" value="1"/>
</dbReference>
<feature type="domain" description="Thioredoxin" evidence="7">
    <location>
        <begin position="403"/>
        <end position="542"/>
    </location>
</feature>
<evidence type="ECO:0000313" key="8">
    <source>
        <dbReference type="EMBL" id="RGV56283.1"/>
    </source>
</evidence>
<dbReference type="Gene3D" id="3.40.30.10">
    <property type="entry name" value="Glutaredoxin"/>
    <property type="match status" value="1"/>
</dbReference>
<organism evidence="8 9">
    <name type="scientific">Bacteroides intestinalis</name>
    <dbReference type="NCBI Taxonomy" id="329854"/>
    <lineage>
        <taxon>Bacteria</taxon>
        <taxon>Pseudomonadati</taxon>
        <taxon>Bacteroidota</taxon>
        <taxon>Bacteroidia</taxon>
        <taxon>Bacteroidales</taxon>
        <taxon>Bacteroidaceae</taxon>
        <taxon>Bacteroides</taxon>
    </lineage>
</organism>
<keyword evidence="5" id="KW-0175">Coiled coil</keyword>
<accession>A0A412YFZ9</accession>
<evidence type="ECO:0000256" key="6">
    <source>
        <dbReference type="SAM" id="SignalP"/>
    </source>
</evidence>
<dbReference type="InterPro" id="IPR000866">
    <property type="entry name" value="AhpC/TSA"/>
</dbReference>
<dbReference type="InterPro" id="IPR017937">
    <property type="entry name" value="Thioredoxin_CS"/>
</dbReference>
<dbReference type="InterPro" id="IPR036249">
    <property type="entry name" value="Thioredoxin-like_sf"/>
</dbReference>
<gene>
    <name evidence="8" type="ORF">DWW10_06265</name>
</gene>
<dbReference type="InterPro" id="IPR013766">
    <property type="entry name" value="Thioredoxin_domain"/>
</dbReference>
<sequence length="542" mass="62489">MNTLLRTIACLLFLTYVLYSSAQNFTIDYPIYQNRNSEALEISRIERNDTATILYMDAYSRPNYWIRLASSLSLYGNQTGKNYSLIRSQGFELDKEIYMPTSGNVTFTLQFPPLDPQEETVDFMESSNERDFQIKGISLNTQEKEGKIHCHISGEVVDSPQSSRLVLIKAHKNPSSAPWLSIPIRNGVFEYDFYTDQEEVYEVFIWNDMINGSWMPAFFFAENGPVSFTLYPASTGKPGVTRTENPLTCELQQLETERNNKFNFDSLYAQIDKLYKENRFESEALQTLWKNMEQVKDNVEERNKIYRERDRLEESGEAYTEDAKVLLEEIKQLNQKMNQWTIEHIKQQPSLIGLYVLTSKIAIARKGEDISPYLSIYQNIFASRYPEHPYSKEMKILIENGQPKVGNPYIDFSAPDLNGKKIKVSEHIKGKIALIDLWASWCGPCRVNSKQIIPIYEKFKDKGFTVIGVAREQGSDADMKRAIQKDGYPWLNLIELNDTNQIWMKYRIPNAAGGTFLIDTHGIILAVNPTAEEIESILQKEL</sequence>
<dbReference type="PROSITE" id="PS00194">
    <property type="entry name" value="THIOREDOXIN_1"/>
    <property type="match status" value="1"/>
</dbReference>
<dbReference type="PANTHER" id="PTHR42852">
    <property type="entry name" value="THIOL:DISULFIDE INTERCHANGE PROTEIN DSBE"/>
    <property type="match status" value="1"/>
</dbReference>
<dbReference type="GO" id="GO:0017004">
    <property type="term" value="P:cytochrome complex assembly"/>
    <property type="evidence" value="ECO:0007669"/>
    <property type="project" value="UniProtKB-KW"/>
</dbReference>
<dbReference type="GO" id="GO:0016209">
    <property type="term" value="F:antioxidant activity"/>
    <property type="evidence" value="ECO:0007669"/>
    <property type="project" value="InterPro"/>
</dbReference>
<dbReference type="Proteomes" id="UP000283850">
    <property type="component" value="Unassembled WGS sequence"/>
</dbReference>
<comment type="subcellular location">
    <subcellularLocation>
        <location evidence="1">Cell envelope</location>
    </subcellularLocation>
</comment>
<evidence type="ECO:0000259" key="7">
    <source>
        <dbReference type="PROSITE" id="PS51352"/>
    </source>
</evidence>
<feature type="chain" id="PRO_5019184063" evidence="6">
    <location>
        <begin position="23"/>
        <end position="542"/>
    </location>
</feature>
<dbReference type="GO" id="GO:0016491">
    <property type="term" value="F:oxidoreductase activity"/>
    <property type="evidence" value="ECO:0007669"/>
    <property type="project" value="InterPro"/>
</dbReference>
<dbReference type="CDD" id="cd02966">
    <property type="entry name" value="TlpA_like_family"/>
    <property type="match status" value="1"/>
</dbReference>
<dbReference type="RefSeq" id="WP_118420976.1">
    <property type="nucleotide sequence ID" value="NZ_QRZF01000003.1"/>
</dbReference>
<evidence type="ECO:0000313" key="9">
    <source>
        <dbReference type="Proteomes" id="UP000283850"/>
    </source>
</evidence>
<feature type="signal peptide" evidence="6">
    <location>
        <begin position="1"/>
        <end position="22"/>
    </location>
</feature>
<dbReference type="PANTHER" id="PTHR42852:SF6">
    <property type="entry name" value="THIOL:DISULFIDE INTERCHANGE PROTEIN DSBE"/>
    <property type="match status" value="1"/>
</dbReference>
<dbReference type="GO" id="GO:0030313">
    <property type="term" value="C:cell envelope"/>
    <property type="evidence" value="ECO:0007669"/>
    <property type="project" value="UniProtKB-SubCell"/>
</dbReference>
<reference evidence="8 9" key="1">
    <citation type="submission" date="2018-08" db="EMBL/GenBank/DDBJ databases">
        <title>A genome reference for cultivated species of the human gut microbiota.</title>
        <authorList>
            <person name="Zou Y."/>
            <person name="Xue W."/>
            <person name="Luo G."/>
        </authorList>
    </citation>
    <scope>NUCLEOTIDE SEQUENCE [LARGE SCALE GENOMIC DNA]</scope>
    <source>
        <strain evidence="8 9">AF14-32</strain>
    </source>
</reference>
<evidence type="ECO:0000256" key="2">
    <source>
        <dbReference type="ARBA" id="ARBA00022748"/>
    </source>
</evidence>
<keyword evidence="2" id="KW-0201">Cytochrome c-type biogenesis</keyword>